<protein>
    <submittedName>
        <fullName evidence="2">Transposase</fullName>
    </submittedName>
</protein>
<evidence type="ECO:0000313" key="2">
    <source>
        <dbReference type="EMBL" id="MBL4936277.1"/>
    </source>
</evidence>
<keyword evidence="3" id="KW-1185">Reference proteome</keyword>
<dbReference type="Pfam" id="PF13276">
    <property type="entry name" value="HTH_21"/>
    <property type="match status" value="1"/>
</dbReference>
<reference evidence="2 3" key="1">
    <citation type="submission" date="2021-01" db="EMBL/GenBank/DDBJ databases">
        <title>Genome public.</title>
        <authorList>
            <person name="Liu C."/>
            <person name="Sun Q."/>
        </authorList>
    </citation>
    <scope>NUCLEOTIDE SEQUENCE [LARGE SCALE GENOMIC DNA]</scope>
    <source>
        <strain evidence="2 3">YIM B02515</strain>
    </source>
</reference>
<name>A0ABS1TBZ4_9CLOT</name>
<gene>
    <name evidence="2" type="ORF">JK636_10945</name>
</gene>
<feature type="domain" description="HTH-like" evidence="1">
    <location>
        <begin position="2"/>
        <end position="50"/>
    </location>
</feature>
<evidence type="ECO:0000259" key="1">
    <source>
        <dbReference type="Pfam" id="PF13276"/>
    </source>
</evidence>
<dbReference type="Proteomes" id="UP000632377">
    <property type="component" value="Unassembled WGS sequence"/>
</dbReference>
<dbReference type="InterPro" id="IPR025948">
    <property type="entry name" value="HTH-like_dom"/>
</dbReference>
<proteinExistence type="predicted"/>
<dbReference type="EMBL" id="JAESWC010000004">
    <property type="protein sequence ID" value="MBL4936277.1"/>
    <property type="molecule type" value="Genomic_DNA"/>
</dbReference>
<dbReference type="PANTHER" id="PTHR46889:SF4">
    <property type="entry name" value="TRANSPOSASE INSO FOR INSERTION SEQUENCE ELEMENT IS911B-RELATED"/>
    <property type="match status" value="1"/>
</dbReference>
<dbReference type="InterPro" id="IPR050900">
    <property type="entry name" value="Transposase_IS3/IS150/IS904"/>
</dbReference>
<dbReference type="PANTHER" id="PTHR46889">
    <property type="entry name" value="TRANSPOSASE INSF FOR INSERTION SEQUENCE IS3B-RELATED"/>
    <property type="match status" value="1"/>
</dbReference>
<evidence type="ECO:0000313" key="3">
    <source>
        <dbReference type="Proteomes" id="UP000632377"/>
    </source>
</evidence>
<comment type="caution">
    <text evidence="2">The sequence shown here is derived from an EMBL/GenBank/DDBJ whole genome shotgun (WGS) entry which is preliminary data.</text>
</comment>
<sequence length="110" mass="13081">MKEDYEERDGILGYRQITIKLRREHNLKINYKRFYRLMKIVGLKSVSRKKNYNSIKSTPEVIAENILNQDFKAQHTCEKWLTDVTEFKYGNEKKAYLSAILNFGDRSIVS</sequence>
<accession>A0ABS1TBZ4</accession>
<organism evidence="2 3">
    <name type="scientific">Clostridium rhizosphaerae</name>
    <dbReference type="NCBI Taxonomy" id="2803861"/>
    <lineage>
        <taxon>Bacteria</taxon>
        <taxon>Bacillati</taxon>
        <taxon>Bacillota</taxon>
        <taxon>Clostridia</taxon>
        <taxon>Eubacteriales</taxon>
        <taxon>Clostridiaceae</taxon>
        <taxon>Clostridium</taxon>
    </lineage>
</organism>